<comment type="caution">
    <text evidence="2">The sequence shown here is derived from an EMBL/GenBank/DDBJ whole genome shotgun (WGS) entry which is preliminary data.</text>
</comment>
<feature type="transmembrane region" description="Helical" evidence="1">
    <location>
        <begin position="156"/>
        <end position="177"/>
    </location>
</feature>
<proteinExistence type="predicted"/>
<evidence type="ECO:0000313" key="3">
    <source>
        <dbReference type="Proteomes" id="UP000824410"/>
    </source>
</evidence>
<accession>A0A1J0E7W3</accession>
<protein>
    <recommendedName>
        <fullName evidence="4">Pilus assembly protein</fullName>
    </recommendedName>
</protein>
<gene>
    <name evidence="2" type="ORF">EX242_12020</name>
</gene>
<evidence type="ECO:0008006" key="4">
    <source>
        <dbReference type="Google" id="ProtNLM"/>
    </source>
</evidence>
<name>A0A1J0E7W3_PRORE</name>
<keyword evidence="1" id="KW-0472">Membrane</keyword>
<dbReference type="AlphaFoldDB" id="A0A1J0E7W3"/>
<dbReference type="OrthoDB" id="6507023at2"/>
<dbReference type="KEGG" id="prg:RB151_022490"/>
<reference evidence="2" key="1">
    <citation type="submission" date="2019-02" db="EMBL/GenBank/DDBJ databases">
        <title>Genomic characterization of isolates from hospital effluents in KZN, South Africa.</title>
        <authorList>
            <person name="Ntshobeni N."/>
            <person name="Allam M."/>
            <person name="Ismail A."/>
            <person name="Amoako D."/>
            <person name="Essack S."/>
            <person name="Chenia H."/>
        </authorList>
    </citation>
    <scope>NUCLEOTIDE SEQUENCE</scope>
    <source>
        <strain evidence="2">AFE97_S1</strain>
    </source>
</reference>
<sequence>MTLAELLKNKLTIGGIWIDSSQTEEHRHRFWLESTKKKCRKIRYKTRNGMKEVLFPKQVKLHEILALYIKELYGDGMFYAPIVEGDITHYYLICIKDDCVISPIDTIITEGMLSYILSQKDTSIYGSLDVTVINDDIFDAIYEEYLNQEKKYRNTIIKVSAAIACGISIFTIIIYILSLY</sequence>
<evidence type="ECO:0000256" key="1">
    <source>
        <dbReference type="SAM" id="Phobius"/>
    </source>
</evidence>
<keyword evidence="1" id="KW-1133">Transmembrane helix</keyword>
<dbReference type="Proteomes" id="UP000824410">
    <property type="component" value="Unassembled WGS sequence"/>
</dbReference>
<dbReference type="EMBL" id="SHDO01000010">
    <property type="protein sequence ID" value="MBX6980984.1"/>
    <property type="molecule type" value="Genomic_DNA"/>
</dbReference>
<keyword evidence="1" id="KW-0812">Transmembrane</keyword>
<evidence type="ECO:0000313" key="2">
    <source>
        <dbReference type="EMBL" id="MBX6980984.1"/>
    </source>
</evidence>
<dbReference type="RefSeq" id="WP_071548096.1">
    <property type="nucleotide sequence ID" value="NZ_ABEXNG020000168.1"/>
</dbReference>
<organism evidence="2 3">
    <name type="scientific">Providencia rettgeri</name>
    <dbReference type="NCBI Taxonomy" id="587"/>
    <lineage>
        <taxon>Bacteria</taxon>
        <taxon>Pseudomonadati</taxon>
        <taxon>Pseudomonadota</taxon>
        <taxon>Gammaproteobacteria</taxon>
        <taxon>Enterobacterales</taxon>
        <taxon>Morganellaceae</taxon>
        <taxon>Providencia</taxon>
    </lineage>
</organism>